<reference evidence="1" key="1">
    <citation type="submission" date="2018-05" db="EMBL/GenBank/DDBJ databases">
        <authorList>
            <person name="Lanie J.A."/>
            <person name="Ng W.-L."/>
            <person name="Kazmierczak K.M."/>
            <person name="Andrzejewski T.M."/>
            <person name="Davidsen T.M."/>
            <person name="Wayne K.J."/>
            <person name="Tettelin H."/>
            <person name="Glass J.I."/>
            <person name="Rusch D."/>
            <person name="Podicherti R."/>
            <person name="Tsui H.-C.T."/>
            <person name="Winkler M.E."/>
        </authorList>
    </citation>
    <scope>NUCLEOTIDE SEQUENCE</scope>
</reference>
<gene>
    <name evidence="1" type="ORF">METZ01_LOCUS101963</name>
</gene>
<accession>A0A381W982</accession>
<organism evidence="1">
    <name type="scientific">marine metagenome</name>
    <dbReference type="NCBI Taxonomy" id="408172"/>
    <lineage>
        <taxon>unclassified sequences</taxon>
        <taxon>metagenomes</taxon>
        <taxon>ecological metagenomes</taxon>
    </lineage>
</organism>
<dbReference type="AlphaFoldDB" id="A0A381W982"/>
<sequence>MDLQKLEGAKYGDIIDDNTPKTATMTRSLVILKQVSLLRMNIILVIKLKFQSVVGIGLNYLTVA</sequence>
<protein>
    <submittedName>
        <fullName evidence="1">Uncharacterized protein</fullName>
    </submittedName>
</protein>
<name>A0A381W982_9ZZZZ</name>
<evidence type="ECO:0000313" key="1">
    <source>
        <dbReference type="EMBL" id="SVA49109.1"/>
    </source>
</evidence>
<proteinExistence type="predicted"/>
<dbReference type="EMBL" id="UINC01011097">
    <property type="protein sequence ID" value="SVA49109.1"/>
    <property type="molecule type" value="Genomic_DNA"/>
</dbReference>